<gene>
    <name evidence="1" type="ORF">GGQ89_003797</name>
    <name evidence="2" type="ORF">JYA60_00610</name>
</gene>
<dbReference type="Proteomes" id="UP000584663">
    <property type="component" value="Unassembled WGS sequence"/>
</dbReference>
<reference evidence="2" key="2">
    <citation type="submission" date="2021-01" db="EMBL/GenBank/DDBJ databases">
        <title>Genome Sequencing of Type Strains.</title>
        <authorList>
            <person name="Lemaire J.F."/>
            <person name="Inderbitzin P."/>
            <person name="Collins S.B."/>
            <person name="Wespe N."/>
            <person name="Knight-Connoni V."/>
        </authorList>
    </citation>
    <scope>NUCLEOTIDE SEQUENCE</scope>
    <source>
        <strain evidence="2">DSM 14562</strain>
    </source>
</reference>
<reference evidence="1 3" key="1">
    <citation type="submission" date="2020-08" db="EMBL/GenBank/DDBJ databases">
        <title>Genomic Encyclopedia of Type Strains, Phase IV (KMG-IV): sequencing the most valuable type-strain genomes for metagenomic binning, comparative biology and taxonomic classification.</title>
        <authorList>
            <person name="Goeker M."/>
        </authorList>
    </citation>
    <scope>NUCLEOTIDE SEQUENCE [LARGE SCALE GENOMIC DNA]</scope>
    <source>
        <strain evidence="1 3">DSM 14562</strain>
    </source>
</reference>
<sequence>MASASSEYGLRKVLYNLWKRWGEGRVFRRMMEDLVAAGVEPQAVMLDANPALAGVSSF</sequence>
<keyword evidence="3" id="KW-1185">Reference proteome</keyword>
<dbReference type="Proteomes" id="UP000704529">
    <property type="component" value="Unassembled WGS sequence"/>
</dbReference>
<evidence type="ECO:0000313" key="4">
    <source>
        <dbReference type="Proteomes" id="UP000704529"/>
    </source>
</evidence>
<dbReference type="EMBL" id="JAFHKU010000061">
    <property type="protein sequence ID" value="MBN3556749.1"/>
    <property type="molecule type" value="Genomic_DNA"/>
</dbReference>
<evidence type="ECO:0000313" key="3">
    <source>
        <dbReference type="Proteomes" id="UP000584663"/>
    </source>
</evidence>
<dbReference type="AlphaFoldDB" id="A0AA40ZXD8"/>
<protein>
    <recommendedName>
        <fullName evidence="5">Transposase</fullName>
    </recommendedName>
</protein>
<name>A0AA40ZXD8_9SPHN</name>
<evidence type="ECO:0000313" key="1">
    <source>
        <dbReference type="EMBL" id="MBB4611548.1"/>
    </source>
</evidence>
<accession>A0AA40ZXD8</accession>
<organism evidence="2 4">
    <name type="scientific">Sphingomonas yabuuchiae</name>
    <dbReference type="NCBI Taxonomy" id="172044"/>
    <lineage>
        <taxon>Bacteria</taxon>
        <taxon>Pseudomonadati</taxon>
        <taxon>Pseudomonadota</taxon>
        <taxon>Alphaproteobacteria</taxon>
        <taxon>Sphingomonadales</taxon>
        <taxon>Sphingomonadaceae</taxon>
        <taxon>Sphingomonas</taxon>
    </lineage>
</organism>
<comment type="caution">
    <text evidence="2">The sequence shown here is derived from an EMBL/GenBank/DDBJ whole genome shotgun (WGS) entry which is preliminary data.</text>
</comment>
<evidence type="ECO:0008006" key="5">
    <source>
        <dbReference type="Google" id="ProtNLM"/>
    </source>
</evidence>
<evidence type="ECO:0000313" key="2">
    <source>
        <dbReference type="EMBL" id="MBN3556749.1"/>
    </source>
</evidence>
<dbReference type="EMBL" id="JACHNX010000033">
    <property type="protein sequence ID" value="MBB4611548.1"/>
    <property type="molecule type" value="Genomic_DNA"/>
</dbReference>
<proteinExistence type="predicted"/>